<dbReference type="GO" id="GO:0005789">
    <property type="term" value="C:endoplasmic reticulum membrane"/>
    <property type="evidence" value="ECO:0007669"/>
    <property type="project" value="UniProtKB-SubCell"/>
</dbReference>
<dbReference type="GO" id="GO:0000009">
    <property type="term" value="F:alpha-1,6-mannosyltransferase activity"/>
    <property type="evidence" value="ECO:0007669"/>
    <property type="project" value="InterPro"/>
</dbReference>
<keyword evidence="5 11" id="KW-0328">Glycosyltransferase</keyword>
<evidence type="ECO:0000256" key="7">
    <source>
        <dbReference type="ARBA" id="ARBA00022692"/>
    </source>
</evidence>
<dbReference type="Pfam" id="PF04188">
    <property type="entry name" value="Mannosyl_trans2"/>
    <property type="match status" value="1"/>
</dbReference>
<evidence type="ECO:0000256" key="4">
    <source>
        <dbReference type="ARBA" id="ARBA00022502"/>
    </source>
</evidence>
<name>A0AAD3CH64_9STRA</name>
<evidence type="ECO:0000256" key="6">
    <source>
        <dbReference type="ARBA" id="ARBA00022679"/>
    </source>
</evidence>
<comment type="caution">
    <text evidence="12">The sequence shown here is derived from an EMBL/GenBank/DDBJ whole genome shotgun (WGS) entry which is preliminary data.</text>
</comment>
<reference evidence="12 13" key="1">
    <citation type="journal article" date="2021" name="Sci. Rep.">
        <title>The genome of the diatom Chaetoceros tenuissimus carries an ancient integrated fragment of an extant virus.</title>
        <authorList>
            <person name="Hongo Y."/>
            <person name="Kimura K."/>
            <person name="Takaki Y."/>
            <person name="Yoshida Y."/>
            <person name="Baba S."/>
            <person name="Kobayashi G."/>
            <person name="Nagasaki K."/>
            <person name="Hano T."/>
            <person name="Tomaru Y."/>
        </authorList>
    </citation>
    <scope>NUCLEOTIDE SEQUENCE [LARGE SCALE GENOMIC DNA]</scope>
    <source>
        <strain evidence="12 13">NIES-3715</strain>
    </source>
</reference>
<evidence type="ECO:0000256" key="11">
    <source>
        <dbReference type="RuleBase" id="RU363112"/>
    </source>
</evidence>
<dbReference type="PANTHER" id="PTHR12468:SF2">
    <property type="entry name" value="GPI MANNOSYLTRANSFERASE 2"/>
    <property type="match status" value="1"/>
</dbReference>
<feature type="transmembrane region" description="Helical" evidence="11">
    <location>
        <begin position="51"/>
        <end position="73"/>
    </location>
</feature>
<dbReference type="InterPro" id="IPR007315">
    <property type="entry name" value="PIG-V/Gpi18"/>
</dbReference>
<evidence type="ECO:0000256" key="3">
    <source>
        <dbReference type="ARBA" id="ARBA00008698"/>
    </source>
</evidence>
<comment type="function">
    <text evidence="11">Mannosyltransferase involved in glycosylphosphatidylinositol-anchor biosynthesis.</text>
</comment>
<keyword evidence="7 11" id="KW-0812">Transmembrane</keyword>
<dbReference type="Proteomes" id="UP001054902">
    <property type="component" value="Unassembled WGS sequence"/>
</dbReference>
<keyword evidence="13" id="KW-1185">Reference proteome</keyword>
<comment type="subcellular location">
    <subcellularLocation>
        <location evidence="1 11">Endoplasmic reticulum membrane</location>
        <topology evidence="1 11">Multi-pass membrane protein</topology>
    </subcellularLocation>
</comment>
<keyword evidence="10 11" id="KW-0472">Membrane</keyword>
<organism evidence="12 13">
    <name type="scientific">Chaetoceros tenuissimus</name>
    <dbReference type="NCBI Taxonomy" id="426638"/>
    <lineage>
        <taxon>Eukaryota</taxon>
        <taxon>Sar</taxon>
        <taxon>Stramenopiles</taxon>
        <taxon>Ochrophyta</taxon>
        <taxon>Bacillariophyta</taxon>
        <taxon>Coscinodiscophyceae</taxon>
        <taxon>Chaetocerotophycidae</taxon>
        <taxon>Chaetocerotales</taxon>
        <taxon>Chaetocerotaceae</taxon>
        <taxon>Chaetoceros</taxon>
    </lineage>
</organism>
<keyword evidence="6 11" id="KW-0808">Transferase</keyword>
<gene>
    <name evidence="12" type="ORF">CTEN210_01544</name>
</gene>
<feature type="transmembrane region" description="Helical" evidence="11">
    <location>
        <begin position="127"/>
        <end position="149"/>
    </location>
</feature>
<dbReference type="GO" id="GO:0006506">
    <property type="term" value="P:GPI anchor biosynthetic process"/>
    <property type="evidence" value="ECO:0007669"/>
    <property type="project" value="UniProtKB-KW"/>
</dbReference>
<sequence length="273" mass="30893">MPPTFEALIVLSSFLWNAVCFTIAALAIHELTYAILLYSQKEICQESERKTVLSLANMTAVAFVLNPANVFFISCYSEATFSCMTFTGTALFMLASYTRSNGSLIAIFIFIHLSAKILTFIKDKKGLLNHFRCCLGYLLLYTPQMILIITPIYYHEKRGIAFHCVQDYRPAWCDILDQSTPNFSLYGYVQNKHWNVGLFRYWTLAQIPNFILASPILCLGSLGVTCWIKASVNKYKVDTRIVKISQLCLSSNGHSMLFNQFQSGMKGKKVTEA</sequence>
<keyword evidence="8 11" id="KW-0256">Endoplasmic reticulum</keyword>
<comment type="caution">
    <text evidence="11">Lacks conserved residue(s) required for the propagation of feature annotation.</text>
</comment>
<keyword evidence="9 11" id="KW-1133">Transmembrane helix</keyword>
<comment type="similarity">
    <text evidence="3 11">Belongs to the PIGV family.</text>
</comment>
<dbReference type="GO" id="GO:0031501">
    <property type="term" value="C:mannosyltransferase complex"/>
    <property type="evidence" value="ECO:0007669"/>
    <property type="project" value="TreeGrafter"/>
</dbReference>
<protein>
    <recommendedName>
        <fullName evidence="11">GPI mannosyltransferase 2</fullName>
        <ecNumber evidence="11">2.4.1.-</ecNumber>
    </recommendedName>
</protein>
<keyword evidence="4 11" id="KW-0337">GPI-anchor biosynthesis</keyword>
<evidence type="ECO:0000256" key="9">
    <source>
        <dbReference type="ARBA" id="ARBA00022989"/>
    </source>
</evidence>
<comment type="pathway">
    <text evidence="2 11">Glycolipid biosynthesis; glycosylphosphatidylinositol-anchor biosynthesis.</text>
</comment>
<dbReference type="EC" id="2.4.1.-" evidence="11"/>
<evidence type="ECO:0000256" key="1">
    <source>
        <dbReference type="ARBA" id="ARBA00004477"/>
    </source>
</evidence>
<evidence type="ECO:0000256" key="8">
    <source>
        <dbReference type="ARBA" id="ARBA00022824"/>
    </source>
</evidence>
<dbReference type="AlphaFoldDB" id="A0AAD3CH64"/>
<dbReference type="GO" id="GO:0004376">
    <property type="term" value="F:GPI mannosyltransferase activity"/>
    <property type="evidence" value="ECO:0007669"/>
    <property type="project" value="InterPro"/>
</dbReference>
<evidence type="ECO:0000256" key="10">
    <source>
        <dbReference type="ARBA" id="ARBA00023136"/>
    </source>
</evidence>
<evidence type="ECO:0000256" key="2">
    <source>
        <dbReference type="ARBA" id="ARBA00004687"/>
    </source>
</evidence>
<feature type="transmembrane region" description="Helical" evidence="11">
    <location>
        <begin position="14"/>
        <end position="39"/>
    </location>
</feature>
<evidence type="ECO:0000313" key="13">
    <source>
        <dbReference type="Proteomes" id="UP001054902"/>
    </source>
</evidence>
<dbReference type="EMBL" id="BLLK01000020">
    <property type="protein sequence ID" value="GFH45070.1"/>
    <property type="molecule type" value="Genomic_DNA"/>
</dbReference>
<dbReference type="PANTHER" id="PTHR12468">
    <property type="entry name" value="GPI MANNOSYLTRANSFERASE 2"/>
    <property type="match status" value="1"/>
</dbReference>
<proteinExistence type="inferred from homology"/>
<accession>A0AAD3CH64</accession>
<evidence type="ECO:0000256" key="5">
    <source>
        <dbReference type="ARBA" id="ARBA00022676"/>
    </source>
</evidence>
<evidence type="ECO:0000313" key="12">
    <source>
        <dbReference type="EMBL" id="GFH45070.1"/>
    </source>
</evidence>